<protein>
    <submittedName>
        <fullName evidence="1">Uncharacterized protein</fullName>
    </submittedName>
</protein>
<sequence length="517" mass="55725">MSDHHEIVQEMRSLALLIGGDNGLARTRCLSELQVDVRRARLSISSPRPAALFQRDASMEAIRNSHMPAPRHLAFTLDAAVAHAPYHSSARLALCTCRATRWPGLHVCGLHVWLDPFKGRSFLRFFVQRSLGYGSFRLVGAWEPDNSGAVERPLSLAAQVQKLQERGPGQQALQSLIQAQPAGNDHQIDGFARTRSQGALGRCGRRGSKARAGINARGQVVFTNENEAAALIDGLGRDIVNWTDEASAGEAPERPERVLRWAHAHDADAGGVDGEASINAFKESSRRAARGVAQEARLVLPRENNINRGLWWVWAGVHVRLAVLLPAVSGGGDFNSTAPLLEQIRPLPQPSPGALSRRVSSGPGPKSLVSIHRIGATTLPSSSSRLRHHCSAPPAPELPQFLFTSPPTPCPAPSHAPRGLLPCCLCLVVSDKPLPPTCHHHLNKHHLTRLETSHPLALSPTPHTTAPPSTLAAQALSTAHDGSPLEDSALLARLAELQPALLSIAIRALRRPRTQTT</sequence>
<organism evidence="1 2">
    <name type="scientific">Lindgomyces ingoldianus</name>
    <dbReference type="NCBI Taxonomy" id="673940"/>
    <lineage>
        <taxon>Eukaryota</taxon>
        <taxon>Fungi</taxon>
        <taxon>Dikarya</taxon>
        <taxon>Ascomycota</taxon>
        <taxon>Pezizomycotina</taxon>
        <taxon>Dothideomycetes</taxon>
        <taxon>Pleosporomycetidae</taxon>
        <taxon>Pleosporales</taxon>
        <taxon>Lindgomycetaceae</taxon>
        <taxon>Lindgomyces</taxon>
    </lineage>
</organism>
<gene>
    <name evidence="1" type="ORF">BDR25DRAFT_351828</name>
</gene>
<keyword evidence="2" id="KW-1185">Reference proteome</keyword>
<dbReference type="Proteomes" id="UP000799755">
    <property type="component" value="Unassembled WGS sequence"/>
</dbReference>
<reference evidence="1" key="1">
    <citation type="journal article" date="2020" name="Stud. Mycol.">
        <title>101 Dothideomycetes genomes: a test case for predicting lifestyles and emergence of pathogens.</title>
        <authorList>
            <person name="Haridas S."/>
            <person name="Albert R."/>
            <person name="Binder M."/>
            <person name="Bloem J."/>
            <person name="Labutti K."/>
            <person name="Salamov A."/>
            <person name="Andreopoulos B."/>
            <person name="Baker S."/>
            <person name="Barry K."/>
            <person name="Bills G."/>
            <person name="Bluhm B."/>
            <person name="Cannon C."/>
            <person name="Castanera R."/>
            <person name="Culley D."/>
            <person name="Daum C."/>
            <person name="Ezra D."/>
            <person name="Gonzalez J."/>
            <person name="Henrissat B."/>
            <person name="Kuo A."/>
            <person name="Liang C."/>
            <person name="Lipzen A."/>
            <person name="Lutzoni F."/>
            <person name="Magnuson J."/>
            <person name="Mondo S."/>
            <person name="Nolan M."/>
            <person name="Ohm R."/>
            <person name="Pangilinan J."/>
            <person name="Park H.-J."/>
            <person name="Ramirez L."/>
            <person name="Alfaro M."/>
            <person name="Sun H."/>
            <person name="Tritt A."/>
            <person name="Yoshinaga Y."/>
            <person name="Zwiers L.-H."/>
            <person name="Turgeon B."/>
            <person name="Goodwin S."/>
            <person name="Spatafora J."/>
            <person name="Crous P."/>
            <person name="Grigoriev I."/>
        </authorList>
    </citation>
    <scope>NUCLEOTIDE SEQUENCE</scope>
    <source>
        <strain evidence="1">ATCC 200398</strain>
    </source>
</reference>
<comment type="caution">
    <text evidence="1">The sequence shown here is derived from an EMBL/GenBank/DDBJ whole genome shotgun (WGS) entry which is preliminary data.</text>
</comment>
<evidence type="ECO:0000313" key="1">
    <source>
        <dbReference type="EMBL" id="KAF2474270.1"/>
    </source>
</evidence>
<name>A0ACB6R5A3_9PLEO</name>
<proteinExistence type="predicted"/>
<evidence type="ECO:0000313" key="2">
    <source>
        <dbReference type="Proteomes" id="UP000799755"/>
    </source>
</evidence>
<accession>A0ACB6R5A3</accession>
<dbReference type="EMBL" id="MU003498">
    <property type="protein sequence ID" value="KAF2474270.1"/>
    <property type="molecule type" value="Genomic_DNA"/>
</dbReference>